<dbReference type="RefSeq" id="XP_001224392.1">
    <property type="nucleotide sequence ID" value="XM_001224391.1"/>
</dbReference>
<name>Q2GZ68_CHAGB</name>
<dbReference type="VEuPathDB" id="FungiDB:CHGG_05178"/>
<sequence>MPMEQHRDAAQEVYRFLEASWQGAIRVGQTTVRVSRTTIRTARRLHAVLTETHGATDDLASWEVALRTSLQEAGRLGRVALYRAHQIRLALAQNPPQPTDERWEMVSEGDATSSVGDAAELDDRWDDNGALFDDEPLAGGYTLADLLSDSDSDSAGDGHPSSCSSSSSSLLPLVNGPSWPLPAPQASVWRGASLHRWRNSSAAGAARPSATPEPAPHAPHPHGHQSDDRGTPSTAHNQPPPAPTAARQTTPPSPPSQQPAPRQTPPPAASTTSAITDGDAAPAGRPPTNPRAYDDECVSPAPASGQGSGGGGPSSAPTTGPQPPSSTRPPSIRDRLVPTRIREARSREGKGAGAGAEAGGPSRARSGSGSSGQTPAPAWTPEAGYDRVDGEVRARIADVVRRARRGGGGE</sequence>
<feature type="region of interest" description="Disordered" evidence="1">
    <location>
        <begin position="95"/>
        <end position="118"/>
    </location>
</feature>
<proteinExistence type="predicted"/>
<dbReference type="OrthoDB" id="4590182at2759"/>
<dbReference type="GeneID" id="4392540"/>
<feature type="compositionally biased region" description="Pro residues" evidence="1">
    <location>
        <begin position="251"/>
        <end position="268"/>
    </location>
</feature>
<evidence type="ECO:0000313" key="2">
    <source>
        <dbReference type="EMBL" id="EAQ88559.1"/>
    </source>
</evidence>
<gene>
    <name evidence="2" type="ORF">CHGG_05178</name>
</gene>
<dbReference type="AlphaFoldDB" id="Q2GZ68"/>
<dbReference type="InParanoid" id="Q2GZ68"/>
<accession>Q2GZ68</accession>
<reference evidence="3" key="1">
    <citation type="journal article" date="2015" name="Genome Announc.">
        <title>Draft genome sequence of the cellulolytic fungus Chaetomium globosum.</title>
        <authorList>
            <person name="Cuomo C.A."/>
            <person name="Untereiner W.A."/>
            <person name="Ma L.-J."/>
            <person name="Grabherr M."/>
            <person name="Birren B.W."/>
        </authorList>
    </citation>
    <scope>NUCLEOTIDE SEQUENCE [LARGE SCALE GENOMIC DNA]</scope>
    <source>
        <strain evidence="3">ATCC 6205 / CBS 148.51 / DSM 1962 / NBRC 6347 / NRRL 1970</strain>
    </source>
</reference>
<dbReference type="Proteomes" id="UP000001056">
    <property type="component" value="Unassembled WGS sequence"/>
</dbReference>
<feature type="region of interest" description="Disordered" evidence="1">
    <location>
        <begin position="199"/>
        <end position="385"/>
    </location>
</feature>
<feature type="compositionally biased region" description="Low complexity" evidence="1">
    <location>
        <begin position="359"/>
        <end position="372"/>
    </location>
</feature>
<keyword evidence="3" id="KW-1185">Reference proteome</keyword>
<dbReference type="EMBL" id="CH408032">
    <property type="protein sequence ID" value="EAQ88559.1"/>
    <property type="molecule type" value="Genomic_DNA"/>
</dbReference>
<evidence type="ECO:0000256" key="1">
    <source>
        <dbReference type="SAM" id="MobiDB-lite"/>
    </source>
</evidence>
<protein>
    <submittedName>
        <fullName evidence="2">Uncharacterized protein</fullName>
    </submittedName>
</protein>
<feature type="compositionally biased region" description="Basic and acidic residues" evidence="1">
    <location>
        <begin position="331"/>
        <end position="350"/>
    </location>
</feature>
<evidence type="ECO:0000313" key="3">
    <source>
        <dbReference type="Proteomes" id="UP000001056"/>
    </source>
</evidence>
<feature type="compositionally biased region" description="Low complexity" evidence="1">
    <location>
        <begin position="155"/>
        <end position="169"/>
    </location>
</feature>
<dbReference type="eggNOG" id="ENOG502RJ33">
    <property type="taxonomic scope" value="Eukaryota"/>
</dbReference>
<dbReference type="HOGENOM" id="CLU_670847_0_0_1"/>
<feature type="region of interest" description="Disordered" evidence="1">
    <location>
        <begin position="149"/>
        <end position="171"/>
    </location>
</feature>
<organism evidence="2 3">
    <name type="scientific">Chaetomium globosum (strain ATCC 6205 / CBS 148.51 / DSM 1962 / NBRC 6347 / NRRL 1970)</name>
    <name type="common">Soil fungus</name>
    <dbReference type="NCBI Taxonomy" id="306901"/>
    <lineage>
        <taxon>Eukaryota</taxon>
        <taxon>Fungi</taxon>
        <taxon>Dikarya</taxon>
        <taxon>Ascomycota</taxon>
        <taxon>Pezizomycotina</taxon>
        <taxon>Sordariomycetes</taxon>
        <taxon>Sordariomycetidae</taxon>
        <taxon>Sordariales</taxon>
        <taxon>Chaetomiaceae</taxon>
        <taxon>Chaetomium</taxon>
    </lineage>
</organism>